<accession>A0A9P9D738</accession>
<dbReference type="Proteomes" id="UP000738349">
    <property type="component" value="Unassembled WGS sequence"/>
</dbReference>
<protein>
    <submittedName>
        <fullName evidence="1">Uncharacterized protein</fullName>
    </submittedName>
</protein>
<evidence type="ECO:0000313" key="1">
    <source>
        <dbReference type="EMBL" id="KAH7113609.1"/>
    </source>
</evidence>
<reference evidence="1" key="1">
    <citation type="journal article" date="2021" name="Nat. Commun.">
        <title>Genetic determinants of endophytism in the Arabidopsis root mycobiome.</title>
        <authorList>
            <person name="Mesny F."/>
            <person name="Miyauchi S."/>
            <person name="Thiergart T."/>
            <person name="Pickel B."/>
            <person name="Atanasova L."/>
            <person name="Karlsson M."/>
            <person name="Huettel B."/>
            <person name="Barry K.W."/>
            <person name="Haridas S."/>
            <person name="Chen C."/>
            <person name="Bauer D."/>
            <person name="Andreopoulos W."/>
            <person name="Pangilinan J."/>
            <person name="LaButti K."/>
            <person name="Riley R."/>
            <person name="Lipzen A."/>
            <person name="Clum A."/>
            <person name="Drula E."/>
            <person name="Henrissat B."/>
            <person name="Kohler A."/>
            <person name="Grigoriev I.V."/>
            <person name="Martin F.M."/>
            <person name="Hacquard S."/>
        </authorList>
    </citation>
    <scope>NUCLEOTIDE SEQUENCE</scope>
    <source>
        <strain evidence="1">MPI-CAGE-AT-0147</strain>
    </source>
</reference>
<sequence>MPKLQVVEFAQLEATVSELAEVLLRHRLTLKEVTLRDGKLRGIGSWSFLLDILWNMSEVLCVTMKSCLIEDEWIHDRCEDMPDTVCITDQHTFGDAARRMKRQLTGY</sequence>
<proteinExistence type="predicted"/>
<keyword evidence="2" id="KW-1185">Reference proteome</keyword>
<dbReference type="OrthoDB" id="5279008at2759"/>
<gene>
    <name evidence="1" type="ORF">EDB81DRAFT_307443</name>
</gene>
<organism evidence="1 2">
    <name type="scientific">Dactylonectria macrodidyma</name>
    <dbReference type="NCBI Taxonomy" id="307937"/>
    <lineage>
        <taxon>Eukaryota</taxon>
        <taxon>Fungi</taxon>
        <taxon>Dikarya</taxon>
        <taxon>Ascomycota</taxon>
        <taxon>Pezizomycotina</taxon>
        <taxon>Sordariomycetes</taxon>
        <taxon>Hypocreomycetidae</taxon>
        <taxon>Hypocreales</taxon>
        <taxon>Nectriaceae</taxon>
        <taxon>Dactylonectria</taxon>
    </lineage>
</organism>
<dbReference type="EMBL" id="JAGMUV010000034">
    <property type="protein sequence ID" value="KAH7113609.1"/>
    <property type="molecule type" value="Genomic_DNA"/>
</dbReference>
<comment type="caution">
    <text evidence="1">The sequence shown here is derived from an EMBL/GenBank/DDBJ whole genome shotgun (WGS) entry which is preliminary data.</text>
</comment>
<name>A0A9P9D738_9HYPO</name>
<evidence type="ECO:0000313" key="2">
    <source>
        <dbReference type="Proteomes" id="UP000738349"/>
    </source>
</evidence>
<dbReference type="AlphaFoldDB" id="A0A9P9D738"/>